<keyword evidence="2" id="KW-1185">Reference proteome</keyword>
<dbReference type="Proteomes" id="UP000785679">
    <property type="component" value="Unassembled WGS sequence"/>
</dbReference>
<dbReference type="AlphaFoldDB" id="A0A8J8NVU1"/>
<gene>
    <name evidence="1" type="ORF">FGO68_gene3447</name>
</gene>
<sequence length="70" mass="8036">MYDLHGIVFVRFHVLHQVCFSKGTFAELHDSAVAVQYVGGRGDHIIFIQQLYIILFSLLKYPTNSKQVII</sequence>
<comment type="caution">
    <text evidence="1">The sequence shown here is derived from an EMBL/GenBank/DDBJ whole genome shotgun (WGS) entry which is preliminary data.</text>
</comment>
<organism evidence="1 2">
    <name type="scientific">Halteria grandinella</name>
    <dbReference type="NCBI Taxonomy" id="5974"/>
    <lineage>
        <taxon>Eukaryota</taxon>
        <taxon>Sar</taxon>
        <taxon>Alveolata</taxon>
        <taxon>Ciliophora</taxon>
        <taxon>Intramacronucleata</taxon>
        <taxon>Spirotrichea</taxon>
        <taxon>Stichotrichia</taxon>
        <taxon>Sporadotrichida</taxon>
        <taxon>Halteriidae</taxon>
        <taxon>Halteria</taxon>
    </lineage>
</organism>
<evidence type="ECO:0000313" key="1">
    <source>
        <dbReference type="EMBL" id="TNV82063.1"/>
    </source>
</evidence>
<dbReference type="EMBL" id="RRYP01005407">
    <property type="protein sequence ID" value="TNV82063.1"/>
    <property type="molecule type" value="Genomic_DNA"/>
</dbReference>
<protein>
    <submittedName>
        <fullName evidence="1">Uncharacterized protein</fullName>
    </submittedName>
</protein>
<accession>A0A8J8NVU1</accession>
<evidence type="ECO:0000313" key="2">
    <source>
        <dbReference type="Proteomes" id="UP000785679"/>
    </source>
</evidence>
<proteinExistence type="predicted"/>
<name>A0A8J8NVU1_HALGN</name>
<reference evidence="1" key="1">
    <citation type="submission" date="2019-06" db="EMBL/GenBank/DDBJ databases">
        <authorList>
            <person name="Zheng W."/>
        </authorList>
    </citation>
    <scope>NUCLEOTIDE SEQUENCE</scope>
    <source>
        <strain evidence="1">QDHG01</strain>
    </source>
</reference>